<evidence type="ECO:0000259" key="9">
    <source>
        <dbReference type="PROSITE" id="PS51781"/>
    </source>
</evidence>
<dbReference type="Gene3D" id="1.10.287.1490">
    <property type="match status" value="1"/>
</dbReference>
<dbReference type="PIRSF" id="PIRSF006158">
    <property type="entry name" value="UCP006158_SH3"/>
    <property type="match status" value="1"/>
</dbReference>
<feature type="transmembrane region" description="Helical" evidence="7">
    <location>
        <begin position="166"/>
        <end position="189"/>
    </location>
</feature>
<evidence type="ECO:0000256" key="7">
    <source>
        <dbReference type="SAM" id="Phobius"/>
    </source>
</evidence>
<protein>
    <submittedName>
        <fullName evidence="10">TIGR04211 family SH3 domain-containing protein</fullName>
    </submittedName>
</protein>
<dbReference type="RefSeq" id="WP_116009026.1">
    <property type="nucleotide sequence ID" value="NZ_QUOU01000001.1"/>
</dbReference>
<dbReference type="SMART" id="SM00287">
    <property type="entry name" value="SH3b"/>
    <property type="match status" value="1"/>
</dbReference>
<comment type="subcellular location">
    <subcellularLocation>
        <location evidence="1">Membrane</location>
        <topology evidence="1">Single-pass membrane protein</topology>
    </subcellularLocation>
</comment>
<keyword evidence="4 7" id="KW-1133">Transmembrane helix</keyword>
<evidence type="ECO:0000256" key="2">
    <source>
        <dbReference type="ARBA" id="ARBA00022692"/>
    </source>
</evidence>
<feature type="coiled-coil region" evidence="6">
    <location>
        <begin position="99"/>
        <end position="154"/>
    </location>
</feature>
<evidence type="ECO:0000313" key="10">
    <source>
        <dbReference type="EMBL" id="REL27962.1"/>
    </source>
</evidence>
<feature type="domain" description="SH3b" evidence="9">
    <location>
        <begin position="28"/>
        <end position="93"/>
    </location>
</feature>
<dbReference type="AlphaFoldDB" id="A0A3E0TVL6"/>
<dbReference type="NCBIfam" id="TIGR04211">
    <property type="entry name" value="SH3_and_anchor"/>
    <property type="match status" value="1"/>
</dbReference>
<dbReference type="EMBL" id="QUOU01000001">
    <property type="protein sequence ID" value="REL27962.1"/>
    <property type="molecule type" value="Genomic_DNA"/>
</dbReference>
<keyword evidence="5 7" id="KW-0472">Membrane</keyword>
<evidence type="ECO:0000256" key="4">
    <source>
        <dbReference type="ARBA" id="ARBA00022989"/>
    </source>
</evidence>
<dbReference type="Proteomes" id="UP000256478">
    <property type="component" value="Unassembled WGS sequence"/>
</dbReference>
<gene>
    <name evidence="10" type="ORF">DXX93_16265</name>
</gene>
<dbReference type="Pfam" id="PF08239">
    <property type="entry name" value="SH3_3"/>
    <property type="match status" value="1"/>
</dbReference>
<evidence type="ECO:0000256" key="8">
    <source>
        <dbReference type="SAM" id="SignalP"/>
    </source>
</evidence>
<keyword evidence="6" id="KW-0175">Coiled coil</keyword>
<evidence type="ECO:0000256" key="6">
    <source>
        <dbReference type="SAM" id="Coils"/>
    </source>
</evidence>
<organism evidence="10 11">
    <name type="scientific">Thalassotalea euphylliae</name>
    <dbReference type="NCBI Taxonomy" id="1655234"/>
    <lineage>
        <taxon>Bacteria</taxon>
        <taxon>Pseudomonadati</taxon>
        <taxon>Pseudomonadota</taxon>
        <taxon>Gammaproteobacteria</taxon>
        <taxon>Alteromonadales</taxon>
        <taxon>Colwelliaceae</taxon>
        <taxon>Thalassotalea</taxon>
    </lineage>
</organism>
<dbReference type="PROSITE" id="PS51781">
    <property type="entry name" value="SH3B"/>
    <property type="match status" value="1"/>
</dbReference>
<keyword evidence="3 8" id="KW-0732">Signal</keyword>
<feature type="chain" id="PRO_5017662536" evidence="8">
    <location>
        <begin position="22"/>
        <end position="199"/>
    </location>
</feature>
<feature type="signal peptide" evidence="8">
    <location>
        <begin position="1"/>
        <end position="21"/>
    </location>
</feature>
<dbReference type="GO" id="GO:0016020">
    <property type="term" value="C:membrane"/>
    <property type="evidence" value="ECO:0007669"/>
    <property type="project" value="UniProtKB-SubCell"/>
</dbReference>
<name>A0A3E0TVL6_9GAMM</name>
<accession>A0A3E0TVL6</accession>
<proteinExistence type="predicted"/>
<evidence type="ECO:0000256" key="1">
    <source>
        <dbReference type="ARBA" id="ARBA00004167"/>
    </source>
</evidence>
<sequence>MGKLLKLAGAALFAVSLTSAAQQANTEYQDGFISDELFIYMHSGAGNNYRIVGSINAGSQVKLTGEKNSGYTQIIDEKDRTAWVEDKYVSTKPGLRHVVAELNGQLASTSEQESQLKAQIASNKKQLSAIQSENTELTNKIATLESELASAQSKLETQDFDVMKEWFFNGGIVAGLGLLVGLFIPQLFGRKKSSMDSWK</sequence>
<comment type="caution">
    <text evidence="10">The sequence shown here is derived from an EMBL/GenBank/DDBJ whole genome shotgun (WGS) entry which is preliminary data.</text>
</comment>
<evidence type="ECO:0000313" key="11">
    <source>
        <dbReference type="Proteomes" id="UP000256478"/>
    </source>
</evidence>
<evidence type="ECO:0000256" key="5">
    <source>
        <dbReference type="ARBA" id="ARBA00023136"/>
    </source>
</evidence>
<reference evidence="10 11" key="1">
    <citation type="submission" date="2018-08" db="EMBL/GenBank/DDBJ databases">
        <title>Thalassotalea euphylliae genome.</title>
        <authorList>
            <person name="Summers S."/>
            <person name="Rice S.A."/>
            <person name="Freckelton M.L."/>
            <person name="Nedved B.T."/>
            <person name="Hadfield M.G."/>
        </authorList>
    </citation>
    <scope>NUCLEOTIDE SEQUENCE [LARGE SCALE GENOMIC DNA]</scope>
    <source>
        <strain evidence="10 11">H1</strain>
    </source>
</reference>
<keyword evidence="2 7" id="KW-0812">Transmembrane</keyword>
<dbReference type="InterPro" id="IPR003646">
    <property type="entry name" value="SH3-like_bac-type"/>
</dbReference>
<dbReference type="InterPro" id="IPR016476">
    <property type="entry name" value="SH3_dom_pro"/>
</dbReference>
<dbReference type="Gene3D" id="2.30.30.40">
    <property type="entry name" value="SH3 Domains"/>
    <property type="match status" value="1"/>
</dbReference>
<evidence type="ECO:0000256" key="3">
    <source>
        <dbReference type="ARBA" id="ARBA00022729"/>
    </source>
</evidence>
<dbReference type="OrthoDB" id="9790951at2"/>